<evidence type="ECO:0000256" key="2">
    <source>
        <dbReference type="ARBA" id="ARBA00022705"/>
    </source>
</evidence>
<evidence type="ECO:0000256" key="3">
    <source>
        <dbReference type="ARBA" id="ARBA00023125"/>
    </source>
</evidence>
<comment type="similarity">
    <text evidence="5">Belongs to the ORC1 family.</text>
</comment>
<dbReference type="InterPro" id="IPR027417">
    <property type="entry name" value="P-loop_NTPase"/>
</dbReference>
<keyword evidence="3 5" id="KW-0238">DNA-binding</keyword>
<evidence type="ECO:0000313" key="7">
    <source>
        <dbReference type="EMBL" id="TDH64854.1"/>
    </source>
</evidence>
<dbReference type="InterPro" id="IPR050311">
    <property type="entry name" value="ORC1/CDC6"/>
</dbReference>
<keyword evidence="5" id="KW-0547">Nucleotide-binding</keyword>
<dbReference type="Gene3D" id="1.10.8.60">
    <property type="match status" value="1"/>
</dbReference>
<comment type="subcellular location">
    <subcellularLocation>
        <location evidence="1 5">Nucleus</location>
    </subcellularLocation>
</comment>
<proteinExistence type="inferred from homology"/>
<name>A0A976FE96_BRELC</name>
<dbReference type="GeneID" id="94344432"/>
<evidence type="ECO:0000256" key="4">
    <source>
        <dbReference type="ARBA" id="ARBA00023242"/>
    </source>
</evidence>
<dbReference type="GO" id="GO:0005664">
    <property type="term" value="C:nuclear origin of replication recognition complex"/>
    <property type="evidence" value="ECO:0007669"/>
    <property type="project" value="TreeGrafter"/>
</dbReference>
<organism evidence="7 8">
    <name type="scientific">Bremia lactucae</name>
    <name type="common">Lettuce downy mildew</name>
    <dbReference type="NCBI Taxonomy" id="4779"/>
    <lineage>
        <taxon>Eukaryota</taxon>
        <taxon>Sar</taxon>
        <taxon>Stramenopiles</taxon>
        <taxon>Oomycota</taxon>
        <taxon>Peronosporomycetes</taxon>
        <taxon>Peronosporales</taxon>
        <taxon>Peronosporaceae</taxon>
        <taxon>Bremia</taxon>
    </lineage>
</organism>
<feature type="domain" description="AAA+ ATPase" evidence="6">
    <location>
        <begin position="61"/>
        <end position="223"/>
    </location>
</feature>
<keyword evidence="2 5" id="KW-0235">DNA replication</keyword>
<dbReference type="PANTHER" id="PTHR10763:SF23">
    <property type="entry name" value="ORIGIN RECOGNITION COMPLEX SUBUNIT 1"/>
    <property type="match status" value="1"/>
</dbReference>
<evidence type="ECO:0000256" key="1">
    <source>
        <dbReference type="ARBA" id="ARBA00004123"/>
    </source>
</evidence>
<evidence type="ECO:0000259" key="6">
    <source>
        <dbReference type="SMART" id="SM00382"/>
    </source>
</evidence>
<dbReference type="GO" id="GO:0033314">
    <property type="term" value="P:mitotic DNA replication checkpoint signaling"/>
    <property type="evidence" value="ECO:0007669"/>
    <property type="project" value="TreeGrafter"/>
</dbReference>
<dbReference type="OrthoDB" id="1926878at2759"/>
<dbReference type="AlphaFoldDB" id="A0A976FE96"/>
<evidence type="ECO:0000256" key="5">
    <source>
        <dbReference type="RuleBase" id="RU365058"/>
    </source>
</evidence>
<dbReference type="InterPro" id="IPR003593">
    <property type="entry name" value="AAA+_ATPase"/>
</dbReference>
<dbReference type="RefSeq" id="XP_067814353.1">
    <property type="nucleotide sequence ID" value="XM_067958761.1"/>
</dbReference>
<comment type="subunit">
    <text evidence="5">ORC is composed of six subunits.</text>
</comment>
<dbReference type="Pfam" id="PF13191">
    <property type="entry name" value="AAA_16"/>
    <property type="match status" value="1"/>
</dbReference>
<dbReference type="Pfam" id="PF22606">
    <property type="entry name" value="Cdc6-ORC-like_ATPase_lid"/>
    <property type="match status" value="1"/>
</dbReference>
<keyword evidence="5" id="KW-0067">ATP-binding</keyword>
<evidence type="ECO:0000313" key="8">
    <source>
        <dbReference type="Proteomes" id="UP000294530"/>
    </source>
</evidence>
<dbReference type="InterPro" id="IPR054425">
    <property type="entry name" value="Cdc6_ORC1-like_ATPase_lid"/>
</dbReference>
<dbReference type="SUPFAM" id="SSF52540">
    <property type="entry name" value="P-loop containing nucleoside triphosphate hydrolases"/>
    <property type="match status" value="1"/>
</dbReference>
<reference evidence="7 8" key="1">
    <citation type="journal article" date="2021" name="Genome Biol.">
        <title>AFLAP: assembly-free linkage analysis pipeline using k-mers from genome sequencing data.</title>
        <authorList>
            <person name="Fletcher K."/>
            <person name="Zhang L."/>
            <person name="Gil J."/>
            <person name="Han R."/>
            <person name="Cavanaugh K."/>
            <person name="Michelmore R."/>
        </authorList>
    </citation>
    <scope>NUCLEOTIDE SEQUENCE [LARGE SCALE GENOMIC DNA]</scope>
    <source>
        <strain evidence="7 8">SF5</strain>
    </source>
</reference>
<dbReference type="EMBL" id="SHOA02000220">
    <property type="protein sequence ID" value="TDH64854.1"/>
    <property type="molecule type" value="Genomic_DNA"/>
</dbReference>
<sequence length="429" mass="48150">MPNLGIAQSAQFSAIDTAVKRLQCACRELQLSSLPRVMTGRENERDEIYTALRSSIEHQSAGGPIYISGLPGAGKTSIVKEVIRTLEKQRDNAKLCEFAWVEVNGLHMPRPDVAYSVLWKALQPSKTNKQEPQPLRANMSAARLCEILQREFNSFSSTRPMLLVLLDEMDFMLAGKNQVLYNLLEWQTSASAKLILIGIANTMDLPERMPAKIRSRLGGHRITFPAYTRAQLENIIKQRLFQLDIFSDEAIQICAKTLAHQSGDVRQALSLCRKSAEVCLHRLTKLERSTAANAKDELFVTGEDLHEAQQAMSVSAPMSRLGACSKFECTFLIALQMEARSIATRGISKRGVELEAVIERFAILCKTHSFEPIPRLRALLFICDELERSGIINQIAIRTSRYPLLELRCSHQELLDVFIMHPVGMQLIS</sequence>
<keyword evidence="8" id="KW-1185">Reference proteome</keyword>
<dbReference type="InterPro" id="IPR041664">
    <property type="entry name" value="AAA_16"/>
</dbReference>
<gene>
    <name evidence="7" type="ORF">CCR75_000655</name>
</gene>
<keyword evidence="4 5" id="KW-0539">Nucleus</keyword>
<comment type="function">
    <text evidence="5">Component of the origin recognition complex (ORC) that binds origins of replication. DNA-binding is ATP-dependent, however specific DNA sequences that define origins of replication have not been identified so far. ORC is required to assemble the pre-replication complex necessary to initiate DNA replication.</text>
</comment>
<dbReference type="GO" id="GO:0006270">
    <property type="term" value="P:DNA replication initiation"/>
    <property type="evidence" value="ECO:0007669"/>
    <property type="project" value="TreeGrafter"/>
</dbReference>
<protein>
    <recommendedName>
        <fullName evidence="5">Origin recognition complex subunit 1</fullName>
    </recommendedName>
</protein>
<dbReference type="GO" id="GO:0005524">
    <property type="term" value="F:ATP binding"/>
    <property type="evidence" value="ECO:0007669"/>
    <property type="project" value="UniProtKB-KW"/>
</dbReference>
<dbReference type="GO" id="GO:0003688">
    <property type="term" value="F:DNA replication origin binding"/>
    <property type="evidence" value="ECO:0007669"/>
    <property type="project" value="TreeGrafter"/>
</dbReference>
<dbReference type="KEGG" id="blac:94344432"/>
<dbReference type="SMART" id="SM00382">
    <property type="entry name" value="AAA"/>
    <property type="match status" value="1"/>
</dbReference>
<dbReference type="Proteomes" id="UP000294530">
    <property type="component" value="Unassembled WGS sequence"/>
</dbReference>
<dbReference type="Gene3D" id="3.40.50.300">
    <property type="entry name" value="P-loop containing nucleotide triphosphate hydrolases"/>
    <property type="match status" value="1"/>
</dbReference>
<dbReference type="PANTHER" id="PTHR10763">
    <property type="entry name" value="CELL DIVISION CONTROL PROTEIN 6-RELATED"/>
    <property type="match status" value="1"/>
</dbReference>
<comment type="caution">
    <text evidence="7">The sequence shown here is derived from an EMBL/GenBank/DDBJ whole genome shotgun (WGS) entry which is preliminary data.</text>
</comment>
<accession>A0A976FE96</accession>